<keyword evidence="11" id="KW-1185">Reference proteome</keyword>
<evidence type="ECO:0000256" key="1">
    <source>
        <dbReference type="ARBA" id="ARBA00004429"/>
    </source>
</evidence>
<evidence type="ECO:0000256" key="5">
    <source>
        <dbReference type="ARBA" id="ARBA00022692"/>
    </source>
</evidence>
<dbReference type="Pfam" id="PF01061">
    <property type="entry name" value="ABC2_membrane"/>
    <property type="match status" value="1"/>
</dbReference>
<accession>A0AA51UIV1</accession>
<dbReference type="PANTHER" id="PTHR30413">
    <property type="entry name" value="INNER MEMBRANE TRANSPORT PERMEASE"/>
    <property type="match status" value="1"/>
</dbReference>
<name>A0AA51UIV1_9EURY</name>
<dbReference type="AlphaFoldDB" id="A0AA51UIV1"/>
<dbReference type="PANTHER" id="PTHR30413:SF8">
    <property type="entry name" value="TRANSPORT PERMEASE PROTEIN"/>
    <property type="match status" value="1"/>
</dbReference>
<dbReference type="GO" id="GO:0043190">
    <property type="term" value="C:ATP-binding cassette (ABC) transporter complex"/>
    <property type="evidence" value="ECO:0007669"/>
    <property type="project" value="InterPro"/>
</dbReference>
<feature type="transmembrane region" description="Helical" evidence="8">
    <location>
        <begin position="60"/>
        <end position="80"/>
    </location>
</feature>
<dbReference type="InterPro" id="IPR000412">
    <property type="entry name" value="ABC_2_transport"/>
</dbReference>
<keyword evidence="3" id="KW-1003">Cell membrane</keyword>
<evidence type="ECO:0000256" key="7">
    <source>
        <dbReference type="ARBA" id="ARBA00023136"/>
    </source>
</evidence>
<evidence type="ECO:0000256" key="4">
    <source>
        <dbReference type="ARBA" id="ARBA00022519"/>
    </source>
</evidence>
<gene>
    <name evidence="10" type="ORF">RE474_09810</name>
</gene>
<evidence type="ECO:0000256" key="8">
    <source>
        <dbReference type="SAM" id="Phobius"/>
    </source>
</evidence>
<comment type="subcellular location">
    <subcellularLocation>
        <location evidence="1">Cell inner membrane</location>
        <topology evidence="1">Multi-pass membrane protein</topology>
    </subcellularLocation>
</comment>
<keyword evidence="7 8" id="KW-0472">Membrane</keyword>
<dbReference type="Proteomes" id="UP001182908">
    <property type="component" value="Chromosome"/>
</dbReference>
<evidence type="ECO:0000256" key="6">
    <source>
        <dbReference type="ARBA" id="ARBA00022989"/>
    </source>
</evidence>
<dbReference type="PRINTS" id="PR00164">
    <property type="entry name" value="ABC2TRNSPORT"/>
</dbReference>
<dbReference type="EMBL" id="CP133592">
    <property type="protein sequence ID" value="WMW24383.1"/>
    <property type="molecule type" value="Genomic_DNA"/>
</dbReference>
<feature type="transmembrane region" description="Helical" evidence="8">
    <location>
        <begin position="101"/>
        <end position="124"/>
    </location>
</feature>
<keyword evidence="4" id="KW-0997">Cell inner membrane</keyword>
<organism evidence="10 11">
    <name type="scientific">Methanolobus sediminis</name>
    <dbReference type="NCBI Taxonomy" id="3072978"/>
    <lineage>
        <taxon>Archaea</taxon>
        <taxon>Methanobacteriati</taxon>
        <taxon>Methanobacteriota</taxon>
        <taxon>Stenosarchaea group</taxon>
        <taxon>Methanomicrobia</taxon>
        <taxon>Methanosarcinales</taxon>
        <taxon>Methanosarcinaceae</taxon>
        <taxon>Methanolobus</taxon>
    </lineage>
</organism>
<dbReference type="KEGG" id="mseb:RE474_09810"/>
<dbReference type="GO" id="GO:0015920">
    <property type="term" value="P:lipopolysaccharide transport"/>
    <property type="evidence" value="ECO:0007669"/>
    <property type="project" value="TreeGrafter"/>
</dbReference>
<evidence type="ECO:0000313" key="10">
    <source>
        <dbReference type="EMBL" id="WMW24383.1"/>
    </source>
</evidence>
<dbReference type="GO" id="GO:0140359">
    <property type="term" value="F:ABC-type transporter activity"/>
    <property type="evidence" value="ECO:0007669"/>
    <property type="project" value="InterPro"/>
</dbReference>
<feature type="transmembrane region" description="Helical" evidence="8">
    <location>
        <begin position="226"/>
        <end position="244"/>
    </location>
</feature>
<keyword evidence="6 8" id="KW-1133">Transmembrane helix</keyword>
<proteinExistence type="predicted"/>
<reference evidence="10 11" key="1">
    <citation type="submission" date="2023-08" db="EMBL/GenBank/DDBJ databases">
        <title>Methanolobus mangrovi sp. nov. and Methanolobus sediminis sp. nov, two novel methylotrophic methanogens isolated from mangrove sediments in China.</title>
        <authorList>
            <person name="Zhou J."/>
        </authorList>
    </citation>
    <scope>NUCLEOTIDE SEQUENCE [LARGE SCALE GENOMIC DNA]</scope>
    <source>
        <strain evidence="10 11">FTZ6</strain>
    </source>
</reference>
<keyword evidence="5 8" id="KW-0812">Transmembrane</keyword>
<evidence type="ECO:0000259" key="9">
    <source>
        <dbReference type="PROSITE" id="PS51012"/>
    </source>
</evidence>
<evidence type="ECO:0000256" key="2">
    <source>
        <dbReference type="ARBA" id="ARBA00022448"/>
    </source>
</evidence>
<sequence length="255" mass="29253">MIKNIWNYRHLVKRLAITDFKVRYKNSILGFFWSLLEPLLLLLVLYVVFAHVFPSVQENYHLFLLIGIVLWDFFTKGTSMGLSSIISKPGMVRQIYIPREVLIFSSSLTALMMAILEVAVFGFFMAVSGVMPTSTIVYFPPVFIVLFVLVFAVSLILGTLNTYFRDVQYIWAVVLQAGFFASGVFFDFETLPEDVRTILFLNPLARILHMSRQSILYDTPISLQDFIFVLLISILMLLAGYLLFRKLEPGFAEEV</sequence>
<protein>
    <submittedName>
        <fullName evidence="10">ABC transporter permease</fullName>
    </submittedName>
</protein>
<feature type="transmembrane region" description="Helical" evidence="8">
    <location>
        <begin position="136"/>
        <end position="157"/>
    </location>
</feature>
<dbReference type="RefSeq" id="WP_309310196.1">
    <property type="nucleotide sequence ID" value="NZ_CP133592.1"/>
</dbReference>
<dbReference type="PROSITE" id="PS51012">
    <property type="entry name" value="ABC_TM2"/>
    <property type="match status" value="1"/>
</dbReference>
<keyword evidence="2" id="KW-0813">Transport</keyword>
<evidence type="ECO:0000256" key="3">
    <source>
        <dbReference type="ARBA" id="ARBA00022475"/>
    </source>
</evidence>
<feature type="domain" description="ABC transmembrane type-2" evidence="9">
    <location>
        <begin position="29"/>
        <end position="247"/>
    </location>
</feature>
<dbReference type="GeneID" id="84233013"/>
<feature type="transmembrane region" description="Helical" evidence="8">
    <location>
        <begin position="169"/>
        <end position="186"/>
    </location>
</feature>
<feature type="transmembrane region" description="Helical" evidence="8">
    <location>
        <begin position="31"/>
        <end position="54"/>
    </location>
</feature>
<evidence type="ECO:0000313" key="11">
    <source>
        <dbReference type="Proteomes" id="UP001182908"/>
    </source>
</evidence>
<dbReference type="InterPro" id="IPR013525">
    <property type="entry name" value="ABC2_TM"/>
</dbReference>
<dbReference type="InterPro" id="IPR047817">
    <property type="entry name" value="ABC2_TM_bact-type"/>
</dbReference>